<gene>
    <name evidence="7" type="ORF">KPL37_04985</name>
</gene>
<accession>A0ABS6BQP8</accession>
<comment type="caution">
    <text evidence="7">The sequence shown here is derived from an EMBL/GenBank/DDBJ whole genome shotgun (WGS) entry which is preliminary data.</text>
</comment>
<dbReference type="RefSeq" id="WP_216146310.1">
    <property type="nucleotide sequence ID" value="NZ_JAHLDV010000006.1"/>
</dbReference>
<feature type="transmembrane region" description="Helical" evidence="5">
    <location>
        <begin position="76"/>
        <end position="93"/>
    </location>
</feature>
<dbReference type="Pfam" id="PF06271">
    <property type="entry name" value="RDD"/>
    <property type="match status" value="1"/>
</dbReference>
<keyword evidence="3 5" id="KW-1133">Transmembrane helix</keyword>
<evidence type="ECO:0000256" key="1">
    <source>
        <dbReference type="ARBA" id="ARBA00004141"/>
    </source>
</evidence>
<keyword evidence="4 5" id="KW-0472">Membrane</keyword>
<sequence>MLEQEGKNANNEDGQLAMKDEKLVKSNSNNASRPTFLNTFMASLIDLIVVGVTSTLVVFIIDTILRISGYAFTQKFGMIFVIFMVIMVLYMSIMESGKTSATFGKKASGLFITKR</sequence>
<proteinExistence type="predicted"/>
<protein>
    <submittedName>
        <fullName evidence="7">RDD family protein</fullName>
    </submittedName>
</protein>
<evidence type="ECO:0000256" key="2">
    <source>
        <dbReference type="ARBA" id="ARBA00022692"/>
    </source>
</evidence>
<evidence type="ECO:0000313" key="7">
    <source>
        <dbReference type="EMBL" id="MBU3159112.1"/>
    </source>
</evidence>
<feature type="domain" description="RDD" evidence="6">
    <location>
        <begin position="40"/>
        <end position="111"/>
    </location>
</feature>
<keyword evidence="8" id="KW-1185">Reference proteome</keyword>
<organism evidence="7 8">
    <name type="scientific">Clostridium frigoris</name>
    <dbReference type="NCBI Taxonomy" id="205327"/>
    <lineage>
        <taxon>Bacteria</taxon>
        <taxon>Bacillati</taxon>
        <taxon>Bacillota</taxon>
        <taxon>Clostridia</taxon>
        <taxon>Eubacteriales</taxon>
        <taxon>Clostridiaceae</taxon>
        <taxon>Clostridium</taxon>
    </lineage>
</organism>
<evidence type="ECO:0000313" key="8">
    <source>
        <dbReference type="Proteomes" id="UP000776252"/>
    </source>
</evidence>
<evidence type="ECO:0000256" key="5">
    <source>
        <dbReference type="SAM" id="Phobius"/>
    </source>
</evidence>
<evidence type="ECO:0000259" key="6">
    <source>
        <dbReference type="Pfam" id="PF06271"/>
    </source>
</evidence>
<evidence type="ECO:0000256" key="3">
    <source>
        <dbReference type="ARBA" id="ARBA00022989"/>
    </source>
</evidence>
<keyword evidence="2 5" id="KW-0812">Transmembrane</keyword>
<comment type="subcellular location">
    <subcellularLocation>
        <location evidence="1">Membrane</location>
        <topology evidence="1">Multi-pass membrane protein</topology>
    </subcellularLocation>
</comment>
<dbReference type="InterPro" id="IPR010432">
    <property type="entry name" value="RDD"/>
</dbReference>
<dbReference type="Proteomes" id="UP000776252">
    <property type="component" value="Unassembled WGS sequence"/>
</dbReference>
<dbReference type="EMBL" id="JAHLDV010000006">
    <property type="protein sequence ID" value="MBU3159112.1"/>
    <property type="molecule type" value="Genomic_DNA"/>
</dbReference>
<reference evidence="7 8" key="1">
    <citation type="submission" date="2021-06" db="EMBL/GenBank/DDBJ databases">
        <title>Clostridia strains as spoilage organisms.</title>
        <authorList>
            <person name="Wambui J."/>
            <person name="Stephan R."/>
            <person name="Stevens M.J.A."/>
        </authorList>
    </citation>
    <scope>NUCLEOTIDE SEQUENCE [LARGE SCALE GENOMIC DNA]</scope>
    <source>
        <strain evidence="7 8">DSM 14204</strain>
    </source>
</reference>
<evidence type="ECO:0000256" key="4">
    <source>
        <dbReference type="ARBA" id="ARBA00023136"/>
    </source>
</evidence>
<feature type="transmembrane region" description="Helical" evidence="5">
    <location>
        <begin position="40"/>
        <end position="64"/>
    </location>
</feature>
<name>A0ABS6BQP8_9CLOT</name>